<name>A0ABP8HXU5_9BURK</name>
<protein>
    <submittedName>
        <fullName evidence="1">Crotonase/enoyl-CoA hydratase family protein</fullName>
    </submittedName>
</protein>
<comment type="caution">
    <text evidence="1">The sequence shown here is derived from an EMBL/GenBank/DDBJ whole genome shotgun (WGS) entry which is preliminary data.</text>
</comment>
<gene>
    <name evidence="1" type="ORF">GCM10023165_32030</name>
</gene>
<dbReference type="Pfam" id="PF00378">
    <property type="entry name" value="ECH_1"/>
    <property type="match status" value="1"/>
</dbReference>
<dbReference type="EMBL" id="BAABGJ010000046">
    <property type="protein sequence ID" value="GAA4347131.1"/>
    <property type="molecule type" value="Genomic_DNA"/>
</dbReference>
<keyword evidence="2" id="KW-1185">Reference proteome</keyword>
<organism evidence="1 2">
    <name type="scientific">Variovorax defluvii</name>
    <dbReference type="NCBI Taxonomy" id="913761"/>
    <lineage>
        <taxon>Bacteria</taxon>
        <taxon>Pseudomonadati</taxon>
        <taxon>Pseudomonadota</taxon>
        <taxon>Betaproteobacteria</taxon>
        <taxon>Burkholderiales</taxon>
        <taxon>Comamonadaceae</taxon>
        <taxon>Variovorax</taxon>
    </lineage>
</organism>
<dbReference type="InterPro" id="IPR029045">
    <property type="entry name" value="ClpP/crotonase-like_dom_sf"/>
</dbReference>
<dbReference type="PANTHER" id="PTHR11941">
    <property type="entry name" value="ENOYL-COA HYDRATASE-RELATED"/>
    <property type="match status" value="1"/>
</dbReference>
<dbReference type="Gene3D" id="3.90.226.10">
    <property type="entry name" value="2-enoyl-CoA Hydratase, Chain A, domain 1"/>
    <property type="match status" value="1"/>
</dbReference>
<evidence type="ECO:0000313" key="2">
    <source>
        <dbReference type="Proteomes" id="UP001500975"/>
    </source>
</evidence>
<evidence type="ECO:0000313" key="1">
    <source>
        <dbReference type="EMBL" id="GAA4347131.1"/>
    </source>
</evidence>
<reference evidence="2" key="1">
    <citation type="journal article" date="2019" name="Int. J. Syst. Evol. Microbiol.">
        <title>The Global Catalogue of Microorganisms (GCM) 10K type strain sequencing project: providing services to taxonomists for standard genome sequencing and annotation.</title>
        <authorList>
            <consortium name="The Broad Institute Genomics Platform"/>
            <consortium name="The Broad Institute Genome Sequencing Center for Infectious Disease"/>
            <person name="Wu L."/>
            <person name="Ma J."/>
        </authorList>
    </citation>
    <scope>NUCLEOTIDE SEQUENCE [LARGE SCALE GENOMIC DNA]</scope>
    <source>
        <strain evidence="2">JCM 17804</strain>
    </source>
</reference>
<sequence length="256" mass="26739">MGATTTTTMAKATVATADEALVLVEQRGSQLWVTLNRADKANAMTVSMVERVTAALAEAARNPEVKAVLLTGAGEKIFCAGVDVREQPADGDMARQRERRSIALAALQDAVMDTPKPVIVVLNGAAIGGGAMIALLADACVAAETASLSLSEIDIGIATFSGASILEVIGSRALALDLVQSGRRMPAHEAASRGLVRTVAARAELDAAAAKIAEELGAKKQATFADNKRWINRALKSALAQARAEHARHREQAARH</sequence>
<dbReference type="SUPFAM" id="SSF52096">
    <property type="entry name" value="ClpP/crotonase"/>
    <property type="match status" value="1"/>
</dbReference>
<dbReference type="PANTHER" id="PTHR11941:SF54">
    <property type="entry name" value="ENOYL-COA HYDRATASE, MITOCHONDRIAL"/>
    <property type="match status" value="1"/>
</dbReference>
<dbReference type="Proteomes" id="UP001500975">
    <property type="component" value="Unassembled WGS sequence"/>
</dbReference>
<proteinExistence type="predicted"/>
<dbReference type="InterPro" id="IPR001753">
    <property type="entry name" value="Enoyl-CoA_hydra/iso"/>
</dbReference>
<dbReference type="CDD" id="cd06558">
    <property type="entry name" value="crotonase-like"/>
    <property type="match status" value="1"/>
</dbReference>
<accession>A0ABP8HXU5</accession>